<protein>
    <submittedName>
        <fullName evidence="1">LysR family transcriptional regulator</fullName>
    </submittedName>
</protein>
<accession>A0ACC5QY73</accession>
<dbReference type="EMBL" id="JAENHL010000004">
    <property type="protein sequence ID" value="MBK1865297.1"/>
    <property type="molecule type" value="Genomic_DNA"/>
</dbReference>
<evidence type="ECO:0000313" key="1">
    <source>
        <dbReference type="EMBL" id="MBK1865297.1"/>
    </source>
</evidence>
<keyword evidence="2" id="KW-1185">Reference proteome</keyword>
<evidence type="ECO:0000313" key="2">
    <source>
        <dbReference type="Proteomes" id="UP000616151"/>
    </source>
</evidence>
<reference evidence="1" key="1">
    <citation type="submission" date="2021-01" db="EMBL/GenBank/DDBJ databases">
        <authorList>
            <person name="Sun Q."/>
        </authorList>
    </citation>
    <scope>NUCLEOTIDE SEQUENCE</scope>
    <source>
        <strain evidence="1">YIM B02566</strain>
    </source>
</reference>
<comment type="caution">
    <text evidence="1">The sequence shown here is derived from an EMBL/GenBank/DDBJ whole genome shotgun (WGS) entry which is preliminary data.</text>
</comment>
<gene>
    <name evidence="1" type="ORF">JHL16_02950</name>
</gene>
<sequence>MRLPSLNALRAFEAAARHQSFARAAAELHVTEGAVSRHVKLLEEELGLPLFIRRPRQVELTEHGRKLLPTLTRAFKTIAQGCADVAVEAPKLKLLSQPSFSIRWLIPRLDRFRNDHPGIVVNVTTGLYEWPEAVGGGYDLVFGCGPDCPEGFEAMFVVPATMTPVCSPRLLKDRAVATPADLAGFNLLHTTPDRRDWKIWLEEFQVSDVDAMSGETFPVLDMAIQAAVLGQGVAMGELTLLDDEMANGELVCPLPDLVLRRPSEDYYVYGPKASWDKPRVLAFRKWLEAVAKV</sequence>
<organism evidence="1 2">
    <name type="scientific">Taklimakanibacter albus</name>
    <dbReference type="NCBI Taxonomy" id="2800327"/>
    <lineage>
        <taxon>Bacteria</taxon>
        <taxon>Pseudomonadati</taxon>
        <taxon>Pseudomonadota</taxon>
        <taxon>Alphaproteobacteria</taxon>
        <taxon>Hyphomicrobiales</taxon>
        <taxon>Aestuariivirgaceae</taxon>
        <taxon>Taklimakanibacter</taxon>
    </lineage>
</organism>
<name>A0ACC5QY73_9HYPH</name>
<dbReference type="Proteomes" id="UP000616151">
    <property type="component" value="Unassembled WGS sequence"/>
</dbReference>
<proteinExistence type="predicted"/>